<dbReference type="EMBL" id="FXTE01000005">
    <property type="protein sequence ID" value="SMO67830.1"/>
    <property type="molecule type" value="Genomic_DNA"/>
</dbReference>
<sequence>MHSPGQVHVVERGDHFEVPDVEIALVVTFLQIAAVEGPNS</sequence>
<organism evidence="1 2">
    <name type="scientific">Ruegeria faecimaris</name>
    <dbReference type="NCBI Taxonomy" id="686389"/>
    <lineage>
        <taxon>Bacteria</taxon>
        <taxon>Pseudomonadati</taxon>
        <taxon>Pseudomonadota</taxon>
        <taxon>Alphaproteobacteria</taxon>
        <taxon>Rhodobacterales</taxon>
        <taxon>Roseobacteraceae</taxon>
        <taxon>Ruegeria</taxon>
    </lineage>
</organism>
<evidence type="ECO:0000313" key="1">
    <source>
        <dbReference type="EMBL" id="SMO67830.1"/>
    </source>
</evidence>
<dbReference type="AlphaFoldDB" id="A0A521DAA1"/>
<name>A0A521DAA1_9RHOB</name>
<dbReference type="Proteomes" id="UP000319555">
    <property type="component" value="Unassembled WGS sequence"/>
</dbReference>
<protein>
    <submittedName>
        <fullName evidence="1">Uncharacterized protein</fullName>
    </submittedName>
</protein>
<proteinExistence type="predicted"/>
<reference evidence="1 2" key="1">
    <citation type="submission" date="2017-05" db="EMBL/GenBank/DDBJ databases">
        <authorList>
            <person name="Varghese N."/>
            <person name="Submissions S."/>
        </authorList>
    </citation>
    <scope>NUCLEOTIDE SEQUENCE [LARGE SCALE GENOMIC DNA]</scope>
    <source>
        <strain evidence="1 2">DSM 28009</strain>
    </source>
</reference>
<accession>A0A521DAA1</accession>
<gene>
    <name evidence="1" type="ORF">SAMN06265380_10556</name>
</gene>
<keyword evidence="2" id="KW-1185">Reference proteome</keyword>
<evidence type="ECO:0000313" key="2">
    <source>
        <dbReference type="Proteomes" id="UP000319555"/>
    </source>
</evidence>